<protein>
    <recommendedName>
        <fullName evidence="3">Fibronectin type-III domain-containing protein</fullName>
    </recommendedName>
</protein>
<accession>A0ABX8J704</accession>
<sequence length="212" mass="23010">MIKLKTTFSKNAKQVLDVARKVNTNLNNSPLFQVKTAEFSQDLQRLGEGIDRLQRACDDAQSRDSQKMAYRDKVRDEVVAILKRLVMHVELAANGDVAMLQNSGFEISQEKSSKPRFTHPLPAPVLTVKHGTLSGVLVASAKPVPGAASYEFHITDTDPTVAANYSPFGTFARGTNINIPGRTPGQTYSVIARCIGTAGPGVWSPPFSIISL</sequence>
<gene>
    <name evidence="1" type="ORF">KP004_03250</name>
</gene>
<evidence type="ECO:0000313" key="2">
    <source>
        <dbReference type="Proteomes" id="UP000683557"/>
    </source>
</evidence>
<organism evidence="1 2">
    <name type="scientific">Geomonas oryzisoli</name>
    <dbReference type="NCBI Taxonomy" id="2847992"/>
    <lineage>
        <taxon>Bacteria</taxon>
        <taxon>Pseudomonadati</taxon>
        <taxon>Thermodesulfobacteriota</taxon>
        <taxon>Desulfuromonadia</taxon>
        <taxon>Geobacterales</taxon>
        <taxon>Geobacteraceae</taxon>
        <taxon>Geomonas</taxon>
    </lineage>
</organism>
<dbReference type="Proteomes" id="UP000683557">
    <property type="component" value="Chromosome"/>
</dbReference>
<evidence type="ECO:0000313" key="1">
    <source>
        <dbReference type="EMBL" id="QWV94223.1"/>
    </source>
</evidence>
<proteinExistence type="predicted"/>
<dbReference type="EMBL" id="CP076723">
    <property type="protein sequence ID" value="QWV94223.1"/>
    <property type="molecule type" value="Genomic_DNA"/>
</dbReference>
<reference evidence="1 2" key="1">
    <citation type="submission" date="2021-06" db="EMBL/GenBank/DDBJ databases">
        <title>Gemonas diversity in paddy soil.</title>
        <authorList>
            <person name="Liu G."/>
        </authorList>
    </citation>
    <scope>NUCLEOTIDE SEQUENCE [LARGE SCALE GENOMIC DNA]</scope>
    <source>
        <strain evidence="1 2">RG10</strain>
    </source>
</reference>
<evidence type="ECO:0008006" key="3">
    <source>
        <dbReference type="Google" id="ProtNLM"/>
    </source>
</evidence>
<name>A0ABX8J704_9BACT</name>
<dbReference type="RefSeq" id="WP_216800949.1">
    <property type="nucleotide sequence ID" value="NZ_CP076723.1"/>
</dbReference>
<keyword evidence="2" id="KW-1185">Reference proteome</keyword>